<name>F4MRA3_MYCML</name>
<dbReference type="PROSITE" id="PS51257">
    <property type="entry name" value="PROKAR_LIPOPROTEIN"/>
    <property type="match status" value="1"/>
</dbReference>
<dbReference type="NCBIfam" id="NF038029">
    <property type="entry name" value="LP_plasma"/>
    <property type="match status" value="1"/>
</dbReference>
<evidence type="ECO:0000313" key="3">
    <source>
        <dbReference type="EMBL" id="CBW54637.1"/>
    </source>
</evidence>
<feature type="chain" id="PRO_5003313459" description="Lipoprotein" evidence="2">
    <location>
        <begin position="24"/>
        <end position="211"/>
    </location>
</feature>
<gene>
    <name evidence="3" type="ORF">MLC_9070</name>
</gene>
<reference evidence="4" key="2">
    <citation type="journal article" date="2011" name="BMC Genomics">
        <title>Mycoplasma mycoides, from mycoides Small Colony to capri. A microevolutionary perspective.</title>
        <authorList>
            <person name="Thiaucourt F."/>
            <person name="Manso-Silvan L."/>
            <person name="Salah W."/>
            <person name="Barbe V."/>
            <person name="Berger A."/>
            <person name="Jacob D."/>
            <person name="Breton M."/>
            <person name="Dupuy V."/>
            <person name="Lomenech A.M."/>
            <person name="Blanchard A."/>
            <person name="Sirand-Pugnet P."/>
        </authorList>
    </citation>
    <scope>NUCLEOTIDE SEQUENCE [LARGE SCALE GENOMIC DNA]</scope>
    <source>
        <strain evidence="4">95010</strain>
    </source>
</reference>
<sequence>MKKLLTILGSVGLVATTSAAVIACGDKTPSIKSNEEIKKDNMDQSSKKSKTEESKKEDRKEEKKIESKFSEVDNKLLGNFEPNNKNMVGQGNIKKELAKRLGLSEIDLQGLNINYEEKKGEVTLPKFDNKKLKFTFTRFLQLGKIKIKKTEGILFISHGEIKKELAKRLSVSESDLQELKIDLSNDISNGSVRSKTFVGTLEFKFEIEENK</sequence>
<keyword evidence="2" id="KW-0732">Signal</keyword>
<evidence type="ECO:0000256" key="2">
    <source>
        <dbReference type="SAM" id="SignalP"/>
    </source>
</evidence>
<organism evidence="3 4">
    <name type="scientific">Mycoplasma mycoides subsp. capri LC str. 95010</name>
    <dbReference type="NCBI Taxonomy" id="862259"/>
    <lineage>
        <taxon>Bacteria</taxon>
        <taxon>Bacillati</taxon>
        <taxon>Mycoplasmatota</taxon>
        <taxon>Mollicutes</taxon>
        <taxon>Mycoplasmataceae</taxon>
        <taxon>Mycoplasma</taxon>
    </lineage>
</organism>
<dbReference type="AlphaFoldDB" id="F4MRA3"/>
<reference evidence="4" key="1">
    <citation type="journal article" date="2011" name="BMC Genomics">
        <title>Mycoplasma mycoides, from "mycoides Small Colony" to "capri". A microevolutionary perspective.</title>
        <authorList>
            <person name="Thiaucourt F."/>
            <person name="Manso-Silvan L."/>
            <person name="Salah W."/>
            <person name="Barbe V."/>
            <person name="Berger A."/>
            <person name="Jacob D."/>
            <person name="Breton M."/>
            <person name="Dupuy V."/>
            <person name="Lomenech A.M."/>
            <person name="Blanchard A."/>
            <person name="Sirand-Pugnet P."/>
        </authorList>
    </citation>
    <scope>NUCLEOTIDE SEQUENCE [LARGE SCALE GENOMIC DNA]</scope>
    <source>
        <strain evidence="4">95010</strain>
    </source>
</reference>
<feature type="signal peptide" evidence="2">
    <location>
        <begin position="1"/>
        <end position="23"/>
    </location>
</feature>
<dbReference type="InterPro" id="IPR054816">
    <property type="entry name" value="Lipoprotein_mollicutes-type_CS"/>
</dbReference>
<proteinExistence type="predicted"/>
<accession>F4MRA3</accession>
<evidence type="ECO:0000313" key="4">
    <source>
        <dbReference type="Proteomes" id="UP000010103"/>
    </source>
</evidence>
<feature type="region of interest" description="Disordered" evidence="1">
    <location>
        <begin position="31"/>
        <end position="65"/>
    </location>
</feature>
<feature type="compositionally biased region" description="Basic and acidic residues" evidence="1">
    <location>
        <begin position="33"/>
        <end position="65"/>
    </location>
</feature>
<evidence type="ECO:0000256" key="1">
    <source>
        <dbReference type="SAM" id="MobiDB-lite"/>
    </source>
</evidence>
<dbReference type="EMBL" id="FQ377874">
    <property type="protein sequence ID" value="CBW54637.1"/>
    <property type="molecule type" value="Genomic_DNA"/>
</dbReference>
<evidence type="ECO:0008006" key="5">
    <source>
        <dbReference type="Google" id="ProtNLM"/>
    </source>
</evidence>
<dbReference type="OrthoDB" id="403580at2"/>
<protein>
    <recommendedName>
        <fullName evidence="5">Lipoprotein</fullName>
    </recommendedName>
</protein>
<dbReference type="HOGENOM" id="CLU_112873_0_0_14"/>
<dbReference type="RefSeq" id="WP_013730001.1">
    <property type="nucleotide sequence ID" value="NC_015431.1"/>
</dbReference>
<dbReference type="Proteomes" id="UP000010103">
    <property type="component" value="Chromosome"/>
</dbReference>
<dbReference type="KEGG" id="mml:MLC_9070"/>